<feature type="coiled-coil region" evidence="1">
    <location>
        <begin position="260"/>
        <end position="287"/>
    </location>
</feature>
<gene>
    <name evidence="3" type="ORF">H9871_09045</name>
</gene>
<sequence>MAGFNAVTEEPDHQVEFIVEGELPHGIDQETVDAAADGVALSHAPFTIRVVERELEWDETYHGDIGDEDMLLSVGRDPDDLDLTLEDPNRVAFSGEESAGENYAASTEIRGVFNNNLTLGHGPSAVVGAALTAADVKFDDGMRSPAIWASLAGLPMLGAILATHLWLRDRSNERRLVRGLSRSQLALARVVLELDALEIRLSAARLALDRADADGAREAITPLEADWEAIRKESLSLARTEDALRGVIADRAPLDEGKTFDDAVAELQTFEKRAERLAQRADALSGAAELRAGHAGSRSVLNQLALPLAQSITEVLREGRRFAAAAELRQLRDTLLALTQEAAAADQAGASAEEGDLVADHADLLRRWSQAEKEIVDAADRMSRQLGPSRSVQRRDSGLTKATQQRADSRVRTMTAGATSSVDQLRISLGLGAEDESGPLHATERVLVLLDREAESRAAAQPQPDRARGAWEISGALGPLAIGLLAGWLAVGQADVNTAYGKTLTGDQPLADLRVFGDPELLPEISAEEDQPSPDAATQEESLDLVVAIVPATDYFEYREHPEFEGRLEIDYLDLIDAQRQLIDDVAETYPEVRDPDTGEIVRGQGVLPIWSLPGDQFAPGATLTGEISSGPDSRLGRYYFQATEPRIQPDEDFQRSLGEIIAYDLTGLAMAMEYNHQESANVAPSAVFWMVSVTVWAGGQTVLLLGVAASAAWRRRAGSAAARRSLRGLQQQLDHLALGLDVSRIDMVAVIGSDSPTEGQAEEAAQRLYEATLVTAFREIRELTSLPRREQRGAEWEARVERTQKLVDMLASRELAVADRADAVLRLHREVG</sequence>
<evidence type="ECO:0000256" key="2">
    <source>
        <dbReference type="SAM" id="MobiDB-lite"/>
    </source>
</evidence>
<organism evidence="3 4">
    <name type="scientific">Candidatus Nesterenkonia stercoripullorum</name>
    <dbReference type="NCBI Taxonomy" id="2838701"/>
    <lineage>
        <taxon>Bacteria</taxon>
        <taxon>Bacillati</taxon>
        <taxon>Actinomycetota</taxon>
        <taxon>Actinomycetes</taxon>
        <taxon>Micrococcales</taxon>
        <taxon>Micrococcaceae</taxon>
        <taxon>Nesterenkonia</taxon>
    </lineage>
</organism>
<proteinExistence type="predicted"/>
<protein>
    <recommendedName>
        <fullName evidence="5">DUF5129 domain-containing protein</fullName>
    </recommendedName>
</protein>
<evidence type="ECO:0000256" key="1">
    <source>
        <dbReference type="SAM" id="Coils"/>
    </source>
</evidence>
<keyword evidence="1" id="KW-0175">Coiled coil</keyword>
<reference evidence="3" key="1">
    <citation type="journal article" date="2021" name="PeerJ">
        <title>Extensive microbial diversity within the chicken gut microbiome revealed by metagenomics and culture.</title>
        <authorList>
            <person name="Gilroy R."/>
            <person name="Ravi A."/>
            <person name="Getino M."/>
            <person name="Pursley I."/>
            <person name="Horton D.L."/>
            <person name="Alikhan N.F."/>
            <person name="Baker D."/>
            <person name="Gharbi K."/>
            <person name="Hall N."/>
            <person name="Watson M."/>
            <person name="Adriaenssens E.M."/>
            <person name="Foster-Nyarko E."/>
            <person name="Jarju S."/>
            <person name="Secka A."/>
            <person name="Antonio M."/>
            <person name="Oren A."/>
            <person name="Chaudhuri R.R."/>
            <person name="La Ragione R."/>
            <person name="Hildebrand F."/>
            <person name="Pallen M.J."/>
        </authorList>
    </citation>
    <scope>NUCLEOTIDE SEQUENCE</scope>
    <source>
        <strain evidence="3">ChiHejej3B27-3195</strain>
    </source>
</reference>
<accession>A0A9D1UTT6</accession>
<feature type="region of interest" description="Disordered" evidence="2">
    <location>
        <begin position="385"/>
        <end position="415"/>
    </location>
</feature>
<evidence type="ECO:0000313" key="4">
    <source>
        <dbReference type="Proteomes" id="UP000824151"/>
    </source>
</evidence>
<dbReference type="AlphaFoldDB" id="A0A9D1UTT6"/>
<evidence type="ECO:0000313" key="3">
    <source>
        <dbReference type="EMBL" id="HIX00276.1"/>
    </source>
</evidence>
<evidence type="ECO:0008006" key="5">
    <source>
        <dbReference type="Google" id="ProtNLM"/>
    </source>
</evidence>
<dbReference type="EMBL" id="DXGD01000334">
    <property type="protein sequence ID" value="HIX00276.1"/>
    <property type="molecule type" value="Genomic_DNA"/>
</dbReference>
<reference evidence="3" key="2">
    <citation type="submission" date="2021-04" db="EMBL/GenBank/DDBJ databases">
        <authorList>
            <person name="Gilroy R."/>
        </authorList>
    </citation>
    <scope>NUCLEOTIDE SEQUENCE</scope>
    <source>
        <strain evidence="3">ChiHejej3B27-3195</strain>
    </source>
</reference>
<dbReference type="Proteomes" id="UP000824151">
    <property type="component" value="Unassembled WGS sequence"/>
</dbReference>
<comment type="caution">
    <text evidence="3">The sequence shown here is derived from an EMBL/GenBank/DDBJ whole genome shotgun (WGS) entry which is preliminary data.</text>
</comment>
<name>A0A9D1UTT6_9MICC</name>